<dbReference type="Proteomes" id="UP000479000">
    <property type="component" value="Unassembled WGS sequence"/>
</dbReference>
<feature type="non-terminal residue" evidence="1">
    <location>
        <position position="237"/>
    </location>
</feature>
<sequence>MKSRHDNWYNWYDGRNPAGRYASVGAEFWRRRVKKTYFNRIPTEFKQKNYGSPLCKDCSLSTGLANLGERFTLTNKFSWGDDKALVETLDCLMARQVCYEDPSCSPILETIPRVCGPESDTGRTFFMQEISILPILNRRLNGSIVIVLKSRIGTELQKKLFLIHIYSESLPEQVHWFARSVVRLEKGPKSALVWPFSGTGLYSDDCQYGESPASWFHLNSKAKSASLFSEMLLEKFQ</sequence>
<reference evidence="1 2" key="1">
    <citation type="submission" date="2020-02" db="EMBL/GenBank/DDBJ databases">
        <authorList>
            <person name="Ferguson B K."/>
        </authorList>
    </citation>
    <scope>NUCLEOTIDE SEQUENCE [LARGE SCALE GENOMIC DNA]</scope>
</reference>
<gene>
    <name evidence="1" type="ORF">NTEN_LOCUS21692</name>
</gene>
<name>A0A6H5HND5_9HEMI</name>
<organism evidence="1 2">
    <name type="scientific">Nesidiocoris tenuis</name>
    <dbReference type="NCBI Taxonomy" id="355587"/>
    <lineage>
        <taxon>Eukaryota</taxon>
        <taxon>Metazoa</taxon>
        <taxon>Ecdysozoa</taxon>
        <taxon>Arthropoda</taxon>
        <taxon>Hexapoda</taxon>
        <taxon>Insecta</taxon>
        <taxon>Pterygota</taxon>
        <taxon>Neoptera</taxon>
        <taxon>Paraneoptera</taxon>
        <taxon>Hemiptera</taxon>
        <taxon>Heteroptera</taxon>
        <taxon>Panheteroptera</taxon>
        <taxon>Cimicomorpha</taxon>
        <taxon>Miridae</taxon>
        <taxon>Dicyphina</taxon>
        <taxon>Nesidiocoris</taxon>
    </lineage>
</organism>
<dbReference type="OrthoDB" id="6620857at2759"/>
<keyword evidence="2" id="KW-1185">Reference proteome</keyword>
<protein>
    <submittedName>
        <fullName evidence="1">Uncharacterized protein</fullName>
    </submittedName>
</protein>
<proteinExistence type="predicted"/>
<evidence type="ECO:0000313" key="2">
    <source>
        <dbReference type="Proteomes" id="UP000479000"/>
    </source>
</evidence>
<evidence type="ECO:0000313" key="1">
    <source>
        <dbReference type="EMBL" id="CAB0017739.1"/>
    </source>
</evidence>
<dbReference type="SUPFAM" id="SSF110035">
    <property type="entry name" value="GDNF receptor-like"/>
    <property type="match status" value="1"/>
</dbReference>
<accession>A0A6H5HND5</accession>
<dbReference type="EMBL" id="CADCXU010031900">
    <property type="protein sequence ID" value="CAB0017739.1"/>
    <property type="molecule type" value="Genomic_DNA"/>
</dbReference>
<dbReference type="InterPro" id="IPR037193">
    <property type="entry name" value="GDNF_alpha"/>
</dbReference>
<dbReference type="AlphaFoldDB" id="A0A6H5HND5"/>